<dbReference type="AlphaFoldDB" id="A0AAQ3KPB6"/>
<dbReference type="Proteomes" id="UP001327560">
    <property type="component" value="Chromosome 6"/>
</dbReference>
<feature type="compositionally biased region" description="Gly residues" evidence="2">
    <location>
        <begin position="100"/>
        <end position="109"/>
    </location>
</feature>
<dbReference type="EMBL" id="CP136895">
    <property type="protein sequence ID" value="WOL11317.1"/>
    <property type="molecule type" value="Genomic_DNA"/>
</dbReference>
<keyword evidence="1" id="KW-0880">Kelch repeat</keyword>
<evidence type="ECO:0000256" key="2">
    <source>
        <dbReference type="SAM" id="MobiDB-lite"/>
    </source>
</evidence>
<accession>A0AAQ3KPB6</accession>
<gene>
    <name evidence="3" type="ORF">Cni_G20079</name>
</gene>
<reference evidence="3 4" key="1">
    <citation type="submission" date="2023-10" db="EMBL/GenBank/DDBJ databases">
        <title>Chromosome-scale genome assembly provides insights into flower coloration mechanisms of Canna indica.</title>
        <authorList>
            <person name="Li C."/>
        </authorList>
    </citation>
    <scope>NUCLEOTIDE SEQUENCE [LARGE SCALE GENOMIC DNA]</scope>
    <source>
        <tissue evidence="3">Flower</tissue>
    </source>
</reference>
<evidence type="ECO:0000313" key="4">
    <source>
        <dbReference type="Proteomes" id="UP001327560"/>
    </source>
</evidence>
<dbReference type="InterPro" id="IPR036047">
    <property type="entry name" value="F-box-like_dom_sf"/>
</dbReference>
<proteinExistence type="predicted"/>
<organism evidence="3 4">
    <name type="scientific">Canna indica</name>
    <name type="common">Indian-shot</name>
    <dbReference type="NCBI Taxonomy" id="4628"/>
    <lineage>
        <taxon>Eukaryota</taxon>
        <taxon>Viridiplantae</taxon>
        <taxon>Streptophyta</taxon>
        <taxon>Embryophyta</taxon>
        <taxon>Tracheophyta</taxon>
        <taxon>Spermatophyta</taxon>
        <taxon>Magnoliopsida</taxon>
        <taxon>Liliopsida</taxon>
        <taxon>Zingiberales</taxon>
        <taxon>Cannaceae</taxon>
        <taxon>Canna</taxon>
    </lineage>
</organism>
<evidence type="ECO:0000256" key="1">
    <source>
        <dbReference type="ARBA" id="ARBA00022441"/>
    </source>
</evidence>
<dbReference type="PANTHER" id="PTHR46175:SF4">
    <property type="entry name" value="BACTERIOOPSIN TRANSCRIPTIONAL ACTIVATOR"/>
    <property type="match status" value="1"/>
</dbReference>
<keyword evidence="4" id="KW-1185">Reference proteome</keyword>
<feature type="region of interest" description="Disordered" evidence="2">
    <location>
        <begin position="93"/>
        <end position="112"/>
    </location>
</feature>
<dbReference type="SUPFAM" id="SSF81383">
    <property type="entry name" value="F-box domain"/>
    <property type="match status" value="1"/>
</dbReference>
<dbReference type="PANTHER" id="PTHR46175">
    <property type="entry name" value="BACTERIOOPSIN TRANSCRIPTIONAL ACTIVATOR"/>
    <property type="match status" value="1"/>
</dbReference>
<sequence length="119" mass="13286">MTCKRFRSLASADSLWEPICRREWGGGRVNALIASFTPQERQRLSWKWLYAQVSQLSSLSCRRLSSRSGGLPSLRASHSLNLVLQQDDADLWEDQTADGNNGGEPGGSSMGNDWYLLPQ</sequence>
<evidence type="ECO:0000313" key="3">
    <source>
        <dbReference type="EMBL" id="WOL11317.1"/>
    </source>
</evidence>
<name>A0AAQ3KPB6_9LILI</name>
<protein>
    <submittedName>
        <fullName evidence="3">F-box/kelch-repeat protein</fullName>
    </submittedName>
</protein>